<evidence type="ECO:0000313" key="4">
    <source>
        <dbReference type="Proteomes" id="UP000643165"/>
    </source>
</evidence>
<sequence>MFKRRGVLVTLAALLAVTLTGIQGVASAREQAGPSKVVTEGVGSTADGAALLRGVFFVQGKIGSRLASLPYFHLSNEDFERNRSPEAIAVVDDVIAAIEDVKPGLLGNFSTQMRSGDPFKVEKALRGAGEALRQVAELRPALQSEAAGVIVHTEIAVVNAGAVAVAAAVVVAVAAVIVVLAVVRETPRMPNDQLAAERAVAELTQVLRTI</sequence>
<keyword evidence="1" id="KW-0472">Membrane</keyword>
<dbReference type="EMBL" id="BOPB01000031">
    <property type="protein sequence ID" value="GIJ24188.1"/>
    <property type="molecule type" value="Genomic_DNA"/>
</dbReference>
<feature type="chain" id="PRO_5045987231" description="Antimicrobial peptide, SdpC family" evidence="2">
    <location>
        <begin position="29"/>
        <end position="210"/>
    </location>
</feature>
<evidence type="ECO:0008006" key="5">
    <source>
        <dbReference type="Google" id="ProtNLM"/>
    </source>
</evidence>
<evidence type="ECO:0000256" key="2">
    <source>
        <dbReference type="SAM" id="SignalP"/>
    </source>
</evidence>
<dbReference type="RefSeq" id="WP_204003543.1">
    <property type="nucleotide sequence ID" value="NZ_BOPB01000031.1"/>
</dbReference>
<comment type="caution">
    <text evidence="3">The sequence shown here is derived from an EMBL/GenBank/DDBJ whole genome shotgun (WGS) entry which is preliminary data.</text>
</comment>
<dbReference type="Pfam" id="PF26137">
    <property type="entry name" value="Toxin_SdpC"/>
    <property type="match status" value="1"/>
</dbReference>
<dbReference type="Proteomes" id="UP000643165">
    <property type="component" value="Unassembled WGS sequence"/>
</dbReference>
<keyword evidence="1" id="KW-1133">Transmembrane helix</keyword>
<dbReference type="InterPro" id="IPR023888">
    <property type="entry name" value="SdpC-like"/>
</dbReference>
<proteinExistence type="predicted"/>
<organism evidence="3 4">
    <name type="scientific">Micromonospora lutea</name>
    <dbReference type="NCBI Taxonomy" id="419825"/>
    <lineage>
        <taxon>Bacteria</taxon>
        <taxon>Bacillati</taxon>
        <taxon>Actinomycetota</taxon>
        <taxon>Actinomycetes</taxon>
        <taxon>Micromonosporales</taxon>
        <taxon>Micromonosporaceae</taxon>
        <taxon>Micromonospora</taxon>
    </lineage>
</organism>
<gene>
    <name evidence="3" type="ORF">Vlu01_48120</name>
</gene>
<evidence type="ECO:0000256" key="1">
    <source>
        <dbReference type="SAM" id="Phobius"/>
    </source>
</evidence>
<reference evidence="3 4" key="1">
    <citation type="submission" date="2021-01" db="EMBL/GenBank/DDBJ databases">
        <title>Whole genome shotgun sequence of Verrucosispora lutea NBRC 106530.</title>
        <authorList>
            <person name="Komaki H."/>
            <person name="Tamura T."/>
        </authorList>
    </citation>
    <scope>NUCLEOTIDE SEQUENCE [LARGE SCALE GENOMIC DNA]</scope>
    <source>
        <strain evidence="3 4">NBRC 106530</strain>
    </source>
</reference>
<keyword evidence="1" id="KW-0812">Transmembrane</keyword>
<keyword evidence="4" id="KW-1185">Reference proteome</keyword>
<keyword evidence="2" id="KW-0732">Signal</keyword>
<feature type="transmembrane region" description="Helical" evidence="1">
    <location>
        <begin position="160"/>
        <end position="183"/>
    </location>
</feature>
<name>A0ABQ4J1X1_9ACTN</name>
<protein>
    <recommendedName>
        <fullName evidence="5">Antimicrobial peptide, SdpC family</fullName>
    </recommendedName>
</protein>
<feature type="signal peptide" evidence="2">
    <location>
        <begin position="1"/>
        <end position="28"/>
    </location>
</feature>
<evidence type="ECO:0000313" key="3">
    <source>
        <dbReference type="EMBL" id="GIJ24188.1"/>
    </source>
</evidence>
<accession>A0ABQ4J1X1</accession>